<dbReference type="Pfam" id="PF06496">
    <property type="entry name" value="DUF1097"/>
    <property type="match status" value="1"/>
</dbReference>
<keyword evidence="3" id="KW-1185">Reference proteome</keyword>
<dbReference type="EMBL" id="PYEP01000001">
    <property type="protein sequence ID" value="PSN09751.1"/>
    <property type="molecule type" value="Genomic_DNA"/>
</dbReference>
<keyword evidence="1" id="KW-1133">Transmembrane helix</keyword>
<feature type="transmembrane region" description="Helical" evidence="1">
    <location>
        <begin position="17"/>
        <end position="42"/>
    </location>
</feature>
<sequence>MKRSLSLAFTTGLLSAIWAWVAVALTLPSWAGFLGCTAFFACPHKDRRGLLITFATLSSGVAWAQIILHLSALTTGSLAGYALTGVVAFLMCIQAQRRLLAFIPGTFIGACATFAAQGDWQSVLPALWLGMLFGAAMFVSGMWLGRRPDEKAPGGARQPD</sequence>
<keyword evidence="1" id="KW-0812">Transmembrane</keyword>
<reference evidence="2 3" key="1">
    <citation type="submission" date="2018-03" db="EMBL/GenBank/DDBJ databases">
        <title>Draft genome sequence of the first documented clinical Siccibacter turicensis isolate in Austria.</title>
        <authorList>
            <person name="Lepuschitz S."/>
            <person name="Pekard-Amenitsch S."/>
            <person name="Haunold R."/>
            <person name="Schill S."/>
            <person name="Mach R."/>
            <person name="Allerberger F."/>
            <person name="Ruppitsch W."/>
            <person name="Forsythe S.J."/>
        </authorList>
    </citation>
    <scope>NUCLEOTIDE SEQUENCE [LARGE SCALE GENOMIC DNA]</scope>
    <source>
        <strain evidence="2 3">6100069499-17</strain>
    </source>
</reference>
<feature type="transmembrane region" description="Helical" evidence="1">
    <location>
        <begin position="99"/>
        <end position="117"/>
    </location>
</feature>
<feature type="transmembrane region" description="Helical" evidence="1">
    <location>
        <begin position="123"/>
        <end position="144"/>
    </location>
</feature>
<organism evidence="2 3">
    <name type="scientific">Siccibacter turicensis</name>
    <dbReference type="NCBI Taxonomy" id="357233"/>
    <lineage>
        <taxon>Bacteria</taxon>
        <taxon>Pseudomonadati</taxon>
        <taxon>Pseudomonadota</taxon>
        <taxon>Gammaproteobacteria</taxon>
        <taxon>Enterobacterales</taxon>
        <taxon>Enterobacteriaceae</taxon>
        <taxon>Siccibacter</taxon>
    </lineage>
</organism>
<protein>
    <submittedName>
        <fullName evidence="2">DUF1097 domain-containing protein</fullName>
    </submittedName>
</protein>
<evidence type="ECO:0000256" key="1">
    <source>
        <dbReference type="SAM" id="Phobius"/>
    </source>
</evidence>
<name>A0A2P8VQC4_9ENTR</name>
<dbReference type="RefSeq" id="WP_106876175.1">
    <property type="nucleotide sequence ID" value="NZ_PYEP01000001.1"/>
</dbReference>
<dbReference type="AlphaFoldDB" id="A0A2P8VQC4"/>
<comment type="caution">
    <text evidence="2">The sequence shown here is derived from an EMBL/GenBank/DDBJ whole genome shotgun (WGS) entry which is preliminary data.</text>
</comment>
<proteinExistence type="predicted"/>
<keyword evidence="1" id="KW-0472">Membrane</keyword>
<dbReference type="OrthoDB" id="8588554at2"/>
<dbReference type="Proteomes" id="UP000240212">
    <property type="component" value="Unassembled WGS sequence"/>
</dbReference>
<gene>
    <name evidence="2" type="ORF">C7G83_03130</name>
</gene>
<feature type="transmembrane region" description="Helical" evidence="1">
    <location>
        <begin position="72"/>
        <end position="92"/>
    </location>
</feature>
<evidence type="ECO:0000313" key="3">
    <source>
        <dbReference type="Proteomes" id="UP000240212"/>
    </source>
</evidence>
<accession>A0A2P8VQC4</accession>
<dbReference type="InterPro" id="IPR009476">
    <property type="entry name" value="DUF1097"/>
</dbReference>
<feature type="transmembrane region" description="Helical" evidence="1">
    <location>
        <begin position="49"/>
        <end position="66"/>
    </location>
</feature>
<evidence type="ECO:0000313" key="2">
    <source>
        <dbReference type="EMBL" id="PSN09751.1"/>
    </source>
</evidence>
<dbReference type="STRING" id="1388748.GCA_000463155_01321"/>